<dbReference type="EMBL" id="JBBBNY010000014">
    <property type="protein sequence ID" value="MEI7038072.1"/>
    <property type="molecule type" value="Genomic_DNA"/>
</dbReference>
<dbReference type="Gene3D" id="3.40.50.300">
    <property type="entry name" value="P-loop containing nucleotide triphosphate hydrolases"/>
    <property type="match status" value="1"/>
</dbReference>
<evidence type="ECO:0000259" key="1">
    <source>
        <dbReference type="Pfam" id="PF13362"/>
    </source>
</evidence>
<protein>
    <submittedName>
        <fullName evidence="2">Plasmid replication protein, CyRepA1 family</fullName>
    </submittedName>
</protein>
<comment type="caution">
    <text evidence="2">The sequence shown here is derived from an EMBL/GenBank/DDBJ whole genome shotgun (WGS) entry which is preliminary data.</text>
</comment>
<proteinExistence type="predicted"/>
<name>A0ABU8JGK4_9GAMM</name>
<dbReference type="Pfam" id="PF13362">
    <property type="entry name" value="Toprim_3"/>
    <property type="match status" value="1"/>
</dbReference>
<gene>
    <name evidence="2" type="ORF">WAT24_15010</name>
</gene>
<dbReference type="InterPro" id="IPR027417">
    <property type="entry name" value="P-loop_NTPase"/>
</dbReference>
<organism evidence="2 3">
    <name type="scientific">Fulvimonas yonginensis</name>
    <dbReference type="NCBI Taxonomy" id="1495200"/>
    <lineage>
        <taxon>Bacteria</taxon>
        <taxon>Pseudomonadati</taxon>
        <taxon>Pseudomonadota</taxon>
        <taxon>Gammaproteobacteria</taxon>
        <taxon>Lysobacterales</taxon>
        <taxon>Rhodanobacteraceae</taxon>
        <taxon>Fulvimonas</taxon>
    </lineage>
</organism>
<dbReference type="PANTHER" id="PTHR34985">
    <property type="entry name" value="SLR0554 PROTEIN"/>
    <property type="match status" value="1"/>
</dbReference>
<feature type="domain" description="Toprim" evidence="1">
    <location>
        <begin position="237"/>
        <end position="317"/>
    </location>
</feature>
<dbReference type="NCBIfam" id="NF042913">
    <property type="entry name" value="CyRepA1"/>
    <property type="match status" value="1"/>
</dbReference>
<evidence type="ECO:0000313" key="2">
    <source>
        <dbReference type="EMBL" id="MEI7038072.1"/>
    </source>
</evidence>
<sequence length="1118" mass="122271">MREFFADAQAAAAEVGALLATPPDLDGRRHYLPDINGRKDQRQFCIASIDADADGTAWPCITFKSFKRGGIAVRWKPRDLAWQQFRAGDGSAPMADRAAYAERIERERAKADARAAQDAERERAAHAAAADAAASAWASAAPADDSHPYLTRKAVQAHGVRIATADMRTRLWNVERGEWMPRALAVRAGDLLVPMHDERGHLWNLQRIAPNGEKRFLAGGRKRGLSYRIGGAGPAWLAEGFATAATVHAADGTPAVVAFDAGNLAAVAAALAGDLFAVAADHDGNGAGQKGAKATGLPYIAPPTEGDDWNDHAARCGLDDTGALLRTMRLPVFARPYALPAVELSGREEAWLNRLQRTAEPADAAALAWAICRRLAMRVPVLLTLDQVLDAVRRYIHPATLDAMRCALARIVEWRRRRALSALTITPEAMTTHDVEAHDALPALAAAEYRGVMLVQAPMGSGKTQRIGRPFAHWASRQNGRFLATCHRQSLVAELARVLGCEHYQDVAGMDAWRVDALATCLPSIVKGDHAQIVGEAGFVFVDEIAQVLRSLASRVTVADGKTRPDVFHQLRELVRGARCIIGADAGMDDRTVRFLEACRPGERFRIIQVPNRDEGLSVRFGFGPEALAAAYGEALALLSEGKRLWIACAEKSRAIEASRVLSADGARVLLLHGDNRENAEQAAFWRDPEAVSRQYQAVIHTGVISSGLSIEHRDAGPRFDHGMLLASGATITPADALQMLRRVRYLRAWTVAVTPNNHRDVDNPDAILTGMQGAATLERLSVADASDFDRLIADIEASDARHRADFAAGLWWALEHQRFAVERMPLTAADGLVLDLKQLRAQLREEREQALLQAPDISEAEAMRLRDDPHRTEAESVALLRHRIKRDCGVDTLDADTLAAWDDGRGPRQWDRFTAATEGRADMRDHHGSDLALHRFGRARVLAYQALFDGVDLAPGLRITPDMARAIVQRVIERRFLLAYLGIVPAKWARDMGDKPFPFPAYPAREVGEILERLGLETRRREGSATPTSGVTTLEDYTPCGGKGARNRWQEVTAESWERTARWAALRNVRNATAAVRVPVVVALLGRSVDLAAVGKAVARLPRIGTLWAQWSERLAA</sequence>
<reference evidence="2 3" key="1">
    <citation type="journal article" date="2014" name="Int. J. Syst. Evol. Microbiol.">
        <title>Fulvimonas yonginensis sp. nov., isolated from greenhouse soil, and emended description of the genus Fulvimonas.</title>
        <authorList>
            <person name="Ahn J.H."/>
            <person name="Kim S.J."/>
            <person name="Weon H.Y."/>
            <person name="Hong S.B."/>
            <person name="Seok S.J."/>
            <person name="Kwon S.W."/>
        </authorList>
    </citation>
    <scope>NUCLEOTIDE SEQUENCE [LARGE SCALE GENOMIC DNA]</scope>
    <source>
        <strain evidence="2 3">KACC 16952</strain>
    </source>
</reference>
<keyword evidence="3" id="KW-1185">Reference proteome</keyword>
<evidence type="ECO:0000313" key="3">
    <source>
        <dbReference type="Proteomes" id="UP001381174"/>
    </source>
</evidence>
<accession>A0ABU8JGK4</accession>
<dbReference type="Proteomes" id="UP001381174">
    <property type="component" value="Unassembled WGS sequence"/>
</dbReference>
<dbReference type="PANTHER" id="PTHR34985:SF1">
    <property type="entry name" value="SLR0554 PROTEIN"/>
    <property type="match status" value="1"/>
</dbReference>
<dbReference type="SUPFAM" id="SSF52540">
    <property type="entry name" value="P-loop containing nucleoside triphosphate hydrolases"/>
    <property type="match status" value="1"/>
</dbReference>
<dbReference type="InterPro" id="IPR049996">
    <property type="entry name" value="Slr7037-like"/>
</dbReference>
<dbReference type="InterPro" id="IPR006171">
    <property type="entry name" value="TOPRIM_dom"/>
</dbReference>